<dbReference type="Proteomes" id="UP000011724">
    <property type="component" value="Chromosome"/>
</dbReference>
<dbReference type="KEGG" id="dpi:BN4_11042"/>
<dbReference type="PROSITE" id="PS51257">
    <property type="entry name" value="PROKAR_LIPOPROTEIN"/>
    <property type="match status" value="1"/>
</dbReference>
<sequence length="214" mass="23179">MLKQMRHILFAGYIGLMTGCAVYPAVQVAGGAMTGYDAANLADRYLPRDSVAGGEICGNADKMLERRLRERLKFNNLQTISAHVVARQAFLIGRVIMRKDADHAIKIASAVQGIKVVTCKFYPMGTPKQAIDDSHLLAQLTSALTRSNMLETADLRVEVIQGNAILIGSTGSWNQKTAAVAIAHEIGEVLNVIDYIVVTPPSSPEQENEDIATN</sequence>
<dbReference type="BioCyc" id="DPIE1322246:BN4_RS05265-MONOMER"/>
<evidence type="ECO:0000313" key="2">
    <source>
        <dbReference type="EMBL" id="CCH48279.1"/>
    </source>
</evidence>
<dbReference type="PATRIC" id="fig|879567.3.peg.1075"/>
<accession>M1WPD8</accession>
<name>M1WPD8_PSEP2</name>
<evidence type="ECO:0000313" key="3">
    <source>
        <dbReference type="Proteomes" id="UP000011724"/>
    </source>
</evidence>
<dbReference type="Pfam" id="PF04972">
    <property type="entry name" value="BON"/>
    <property type="match status" value="2"/>
</dbReference>
<gene>
    <name evidence="2" type="ordered locus">BN4_11042</name>
</gene>
<dbReference type="HOGENOM" id="CLU_1313748_0_0_7"/>
<reference evidence="3" key="2">
    <citation type="journal article" date="2013" name="Stand. Genomic Sci.">
        <title>Complete genome sequence of Desulfocapsa sulfexigens, a marine deltaproteobacterium specialized in disproportionating inorganic sulfur compounds.</title>
        <authorList>
            <person name="Finster K.W."/>
            <person name="Kjeldsen K.U."/>
            <person name="Kube M."/>
            <person name="Reinhardt R."/>
            <person name="Mussmann M."/>
            <person name="Amann R."/>
            <person name="Schreiber L."/>
        </authorList>
    </citation>
    <scope>NUCLEOTIDE SEQUENCE [LARGE SCALE GENOMIC DNA]</scope>
    <source>
        <strain evidence="3">DSM 10523 / SB164P1</strain>
    </source>
</reference>
<reference evidence="2 3" key="1">
    <citation type="journal article" date="2013" name="PLoS ONE">
        <title>The first genomic and proteomic characterization of a deep-sea sulfate reducer: insights into the piezophilic lifestyle of Desulfovibrio piezophilus.</title>
        <authorList>
            <person name="Pradel N."/>
            <person name="Ji B."/>
            <person name="Gimenez G."/>
            <person name="Talla E."/>
            <person name="Lenoble P."/>
            <person name="Garel M."/>
            <person name="Tamburini C."/>
            <person name="Fourquet P."/>
            <person name="Lebrun R."/>
            <person name="Bertin P."/>
            <person name="Denis Y."/>
            <person name="Pophillat M."/>
            <person name="Barbe V."/>
            <person name="Ollivier B."/>
            <person name="Dolla A."/>
        </authorList>
    </citation>
    <scope>NUCLEOTIDE SEQUENCE [LARGE SCALE GENOMIC DNA]</scope>
    <source>
        <strain evidence="3">DSM 10523 / SB164P1</strain>
    </source>
</reference>
<dbReference type="RefSeq" id="WP_015414330.1">
    <property type="nucleotide sequence ID" value="NC_020409.1"/>
</dbReference>
<organism evidence="2 3">
    <name type="scientific">Pseudodesulfovibrio piezophilus (strain DSM 21447 / JCM 15486 / C1TLV30)</name>
    <name type="common">Desulfovibrio piezophilus</name>
    <dbReference type="NCBI Taxonomy" id="1322246"/>
    <lineage>
        <taxon>Bacteria</taxon>
        <taxon>Pseudomonadati</taxon>
        <taxon>Thermodesulfobacteriota</taxon>
        <taxon>Desulfovibrionia</taxon>
        <taxon>Desulfovibrionales</taxon>
        <taxon>Desulfovibrionaceae</taxon>
    </lineage>
</organism>
<proteinExistence type="predicted"/>
<dbReference type="EMBL" id="FO203427">
    <property type="protein sequence ID" value="CCH48279.1"/>
    <property type="molecule type" value="Genomic_DNA"/>
</dbReference>
<evidence type="ECO:0000259" key="1">
    <source>
        <dbReference type="PROSITE" id="PS50914"/>
    </source>
</evidence>
<dbReference type="STRING" id="1322246.BN4_11042"/>
<dbReference type="AlphaFoldDB" id="M1WPD8"/>
<dbReference type="InterPro" id="IPR007055">
    <property type="entry name" value="BON_dom"/>
</dbReference>
<keyword evidence="3" id="KW-1185">Reference proteome</keyword>
<dbReference type="PROSITE" id="PS50914">
    <property type="entry name" value="BON"/>
    <property type="match status" value="1"/>
</dbReference>
<dbReference type="OrthoDB" id="5465072at2"/>
<dbReference type="eggNOG" id="ENOG5032CEW">
    <property type="taxonomic scope" value="Bacteria"/>
</dbReference>
<protein>
    <submittedName>
        <fullName evidence="2">Transport-associated protein</fullName>
    </submittedName>
</protein>
<feature type="domain" description="BON" evidence="1">
    <location>
        <begin position="132"/>
        <end position="200"/>
    </location>
</feature>